<evidence type="ECO:0000259" key="3">
    <source>
        <dbReference type="Pfam" id="PF04773"/>
    </source>
</evidence>
<dbReference type="InterPro" id="IPR006860">
    <property type="entry name" value="FecR"/>
</dbReference>
<keyword evidence="2" id="KW-0472">Membrane</keyword>
<keyword evidence="2" id="KW-0812">Transmembrane</keyword>
<dbReference type="InterPro" id="IPR032623">
    <property type="entry name" value="FecR_N"/>
</dbReference>
<evidence type="ECO:0000256" key="1">
    <source>
        <dbReference type="SAM" id="MobiDB-lite"/>
    </source>
</evidence>
<protein>
    <submittedName>
        <fullName evidence="5">DUF4880 domain-containing protein</fullName>
    </submittedName>
</protein>
<reference evidence="5 6" key="1">
    <citation type="submission" date="2019-12" db="EMBL/GenBank/DDBJ databases">
        <title>Novel species isolated from a subtropical stream in China.</title>
        <authorList>
            <person name="Lu H."/>
        </authorList>
    </citation>
    <scope>NUCLEOTIDE SEQUENCE [LARGE SCALE GENOMIC DNA]</scope>
    <source>
        <strain evidence="5 6">FT94W</strain>
    </source>
</reference>
<evidence type="ECO:0000256" key="2">
    <source>
        <dbReference type="SAM" id="Phobius"/>
    </source>
</evidence>
<dbReference type="Gene3D" id="2.60.120.1440">
    <property type="match status" value="1"/>
</dbReference>
<dbReference type="Pfam" id="PF16220">
    <property type="entry name" value="DUF4880"/>
    <property type="match status" value="1"/>
</dbReference>
<feature type="domain" description="FecR N-terminal" evidence="4">
    <location>
        <begin position="6"/>
        <end position="46"/>
    </location>
</feature>
<dbReference type="PIRSF" id="PIRSF018266">
    <property type="entry name" value="FecR"/>
    <property type="match status" value="1"/>
</dbReference>
<evidence type="ECO:0000259" key="4">
    <source>
        <dbReference type="Pfam" id="PF16220"/>
    </source>
</evidence>
<proteinExistence type="predicted"/>
<feature type="region of interest" description="Disordered" evidence="1">
    <location>
        <begin position="61"/>
        <end position="80"/>
    </location>
</feature>
<keyword evidence="2" id="KW-1133">Transmembrane helix</keyword>
<organism evidence="5 6">
    <name type="scientific">Duganella lactea</name>
    <dbReference type="NCBI Taxonomy" id="2692173"/>
    <lineage>
        <taxon>Bacteria</taxon>
        <taxon>Pseudomonadati</taxon>
        <taxon>Pseudomonadota</taxon>
        <taxon>Betaproteobacteria</taxon>
        <taxon>Burkholderiales</taxon>
        <taxon>Oxalobacteraceae</taxon>
        <taxon>Telluria group</taxon>
        <taxon>Duganella</taxon>
    </lineage>
</organism>
<dbReference type="PANTHER" id="PTHR30273:SF2">
    <property type="entry name" value="PROTEIN FECR"/>
    <property type="match status" value="1"/>
</dbReference>
<dbReference type="Pfam" id="PF04773">
    <property type="entry name" value="FecR"/>
    <property type="match status" value="1"/>
</dbReference>
<name>A0ABW9V826_9BURK</name>
<gene>
    <name evidence="5" type="ORF">GTP38_15735</name>
</gene>
<evidence type="ECO:0000313" key="5">
    <source>
        <dbReference type="EMBL" id="MYM35786.1"/>
    </source>
</evidence>
<dbReference type="EMBL" id="WWCO01000010">
    <property type="protein sequence ID" value="MYM35786.1"/>
    <property type="molecule type" value="Genomic_DNA"/>
</dbReference>
<accession>A0ABW9V826</accession>
<dbReference type="Proteomes" id="UP000449678">
    <property type="component" value="Unassembled WGS sequence"/>
</dbReference>
<comment type="caution">
    <text evidence="5">The sequence shown here is derived from an EMBL/GenBank/DDBJ whole genome shotgun (WGS) entry which is preliminary data.</text>
</comment>
<feature type="compositionally biased region" description="Low complexity" evidence="1">
    <location>
        <begin position="68"/>
        <end position="79"/>
    </location>
</feature>
<feature type="transmembrane region" description="Helical" evidence="2">
    <location>
        <begin position="84"/>
        <end position="105"/>
    </location>
</feature>
<evidence type="ECO:0000313" key="6">
    <source>
        <dbReference type="Proteomes" id="UP000449678"/>
    </source>
</evidence>
<dbReference type="InterPro" id="IPR012373">
    <property type="entry name" value="Ferrdict_sens_TM"/>
</dbReference>
<keyword evidence="6" id="KW-1185">Reference proteome</keyword>
<feature type="domain" description="FecR protein" evidence="3">
    <location>
        <begin position="109"/>
        <end position="201"/>
    </location>
</feature>
<sequence length="329" mass="36023">MATIDDQAANWMVRRTGRGLNAREQRQFDAWLAADIRHQGAYLRALAIDNALGHATVQENLRPRPDGQHQQQQRRQPPRAWSRLPRFGALAAGLALVCGLLLHAIGNNELVTAKGEMRQFPLADTSVASLNSASKVAVELTDTARRVNLKQGEAWFKVAKDQRKPFIVSAGAVRIKAVGTAFAVRRYPQGAEVLVTEGVVEVWSNKGGPKRLLLSQGERAFVPELASEMHASRQPAEIARRLAWRSGKLVFINQTLAEAVADFNRYSPRKLVIADPSLYGVTFIGQYAADAPEVFAKDVCAYLNVPLQITADAILIGAARPGFRGNKSS</sequence>
<dbReference type="PANTHER" id="PTHR30273">
    <property type="entry name" value="PERIPLASMIC SIGNAL SENSOR AND SIGMA FACTOR ACTIVATOR FECR-RELATED"/>
    <property type="match status" value="1"/>
</dbReference>
<dbReference type="RefSeq" id="WP_160991163.1">
    <property type="nucleotide sequence ID" value="NZ_WWCO01000010.1"/>
</dbReference>